<protein>
    <submittedName>
        <fullName evidence="6">Pilus assembly protein</fullName>
    </submittedName>
</protein>
<gene>
    <name evidence="6" type="ORF">WS72_19680</name>
</gene>
<dbReference type="InterPro" id="IPR050263">
    <property type="entry name" value="Bact_Fimbrial_Adh_Pro"/>
</dbReference>
<dbReference type="InterPro" id="IPR008966">
    <property type="entry name" value="Adhesion_dom_sf"/>
</dbReference>
<comment type="subcellular location">
    <subcellularLocation>
        <location evidence="1">Fimbrium</location>
    </subcellularLocation>
</comment>
<dbReference type="PANTHER" id="PTHR33420">
    <property type="entry name" value="FIMBRIAL SUBUNIT ELFA-RELATED"/>
    <property type="match status" value="1"/>
</dbReference>
<evidence type="ECO:0000256" key="4">
    <source>
        <dbReference type="SAM" id="SignalP"/>
    </source>
</evidence>
<dbReference type="PANTHER" id="PTHR33420:SF14">
    <property type="entry name" value="TYPE 1 FIMBRIN D-MANNOSE SPECIFIC ADHESIN"/>
    <property type="match status" value="1"/>
</dbReference>
<name>A0ABR5T5X5_9BURK</name>
<evidence type="ECO:0000256" key="2">
    <source>
        <dbReference type="ARBA" id="ARBA00006671"/>
    </source>
</evidence>
<comment type="caution">
    <text evidence="6">The sequence shown here is derived from an EMBL/GenBank/DDBJ whole genome shotgun (WGS) entry which is preliminary data.</text>
</comment>
<keyword evidence="7" id="KW-1185">Reference proteome</keyword>
<reference evidence="6 7" key="1">
    <citation type="submission" date="2015-11" db="EMBL/GenBank/DDBJ databases">
        <authorList>
            <person name="Sahl J."/>
            <person name="Wagner D."/>
            <person name="Keim P."/>
        </authorList>
    </citation>
    <scope>NUCLEOTIDE SEQUENCE [LARGE SCALE GENOMIC DNA]</scope>
    <source>
        <strain evidence="6 7">BDU18</strain>
    </source>
</reference>
<keyword evidence="3" id="KW-0281">Fimbrium</keyword>
<organism evidence="6 7">
    <name type="scientific">Burkholderia savannae</name>
    <dbReference type="NCBI Taxonomy" id="1637837"/>
    <lineage>
        <taxon>Bacteria</taxon>
        <taxon>Pseudomonadati</taxon>
        <taxon>Pseudomonadota</taxon>
        <taxon>Betaproteobacteria</taxon>
        <taxon>Burkholderiales</taxon>
        <taxon>Burkholderiaceae</taxon>
        <taxon>Burkholderia</taxon>
        <taxon>pseudomallei group</taxon>
    </lineage>
</organism>
<dbReference type="Pfam" id="PF00419">
    <property type="entry name" value="Fimbrial"/>
    <property type="match status" value="1"/>
</dbReference>
<feature type="signal peptide" evidence="4">
    <location>
        <begin position="1"/>
        <end position="37"/>
    </location>
</feature>
<sequence length="326" mass="34029">MQLKRESLVRPLGFFRMRRVACCLWIAAAALPMGARAATCEGDKTLVTLPAIAVASDAPIGTVLWSQSSIGFSTYCTLGWIDTSNIYVWRTDLSSTLQQYGLTFWLTYEGQGGNTAQQIKSPLVVDLGGKAGYASGTVGLELRKTGATPAQGVVSAADMPAFYLDSNTNNKKGSHYIRGLASISFVSYTCDIDTGSRSMTVPLGDVRVDRFTGIGSSFADRNFSIGLTCTQPSGTYNVALTFSATADSSGAPGVLAITQSEAAATGVGIQLLMNGSPVTFGSELDAGSATAGTTLAIPMTARYYQTGSVITPGAANGIATFTISYK</sequence>
<dbReference type="SUPFAM" id="SSF49401">
    <property type="entry name" value="Bacterial adhesins"/>
    <property type="match status" value="1"/>
</dbReference>
<dbReference type="RefSeq" id="WP_059576976.1">
    <property type="nucleotide sequence ID" value="NZ_CP013418.1"/>
</dbReference>
<dbReference type="Gene3D" id="2.60.40.1090">
    <property type="entry name" value="Fimbrial-type adhesion domain"/>
    <property type="match status" value="1"/>
</dbReference>
<dbReference type="Gene3D" id="2.60.40.3310">
    <property type="match status" value="1"/>
</dbReference>
<evidence type="ECO:0000313" key="7">
    <source>
        <dbReference type="Proteomes" id="UP000070255"/>
    </source>
</evidence>
<dbReference type="InterPro" id="IPR036937">
    <property type="entry name" value="Adhesion_dom_fimbrial_sf"/>
</dbReference>
<evidence type="ECO:0000256" key="1">
    <source>
        <dbReference type="ARBA" id="ARBA00004561"/>
    </source>
</evidence>
<dbReference type="InterPro" id="IPR000259">
    <property type="entry name" value="Adhesion_dom_fimbrial"/>
</dbReference>
<accession>A0ABR5T5X5</accession>
<dbReference type="Proteomes" id="UP000070255">
    <property type="component" value="Unassembled WGS sequence"/>
</dbReference>
<evidence type="ECO:0000313" key="6">
    <source>
        <dbReference type="EMBL" id="KWZ37232.1"/>
    </source>
</evidence>
<evidence type="ECO:0000259" key="5">
    <source>
        <dbReference type="Pfam" id="PF00419"/>
    </source>
</evidence>
<comment type="similarity">
    <text evidence="2">Belongs to the fimbrial protein family.</text>
</comment>
<evidence type="ECO:0000256" key="3">
    <source>
        <dbReference type="ARBA" id="ARBA00023263"/>
    </source>
</evidence>
<keyword evidence="4" id="KW-0732">Signal</keyword>
<dbReference type="EMBL" id="LNJQ01000004">
    <property type="protein sequence ID" value="KWZ37232.1"/>
    <property type="molecule type" value="Genomic_DNA"/>
</dbReference>
<feature type="domain" description="Fimbrial-type adhesion" evidence="5">
    <location>
        <begin position="186"/>
        <end position="326"/>
    </location>
</feature>
<proteinExistence type="inferred from homology"/>
<feature type="chain" id="PRO_5046973011" evidence="4">
    <location>
        <begin position="38"/>
        <end position="326"/>
    </location>
</feature>